<dbReference type="GO" id="GO:0000976">
    <property type="term" value="F:transcription cis-regulatory region binding"/>
    <property type="evidence" value="ECO:0007669"/>
    <property type="project" value="UniProtKB-ARBA"/>
</dbReference>
<keyword evidence="3" id="KW-0221">Differentiation</keyword>
<evidence type="ECO:0000256" key="6">
    <source>
        <dbReference type="ARBA" id="ARBA00023242"/>
    </source>
</evidence>
<evidence type="ECO:0000256" key="2">
    <source>
        <dbReference type="ARBA" id="ARBA00022473"/>
    </source>
</evidence>
<feature type="region of interest" description="Disordered" evidence="7">
    <location>
        <begin position="264"/>
        <end position="308"/>
    </location>
</feature>
<dbReference type="InterPro" id="IPR006447">
    <property type="entry name" value="Myb_dom_plants"/>
</dbReference>
<evidence type="ECO:0000256" key="7">
    <source>
        <dbReference type="SAM" id="MobiDB-lite"/>
    </source>
</evidence>
<dbReference type="GO" id="GO:0030154">
    <property type="term" value="P:cell differentiation"/>
    <property type="evidence" value="ECO:0007669"/>
    <property type="project" value="UniProtKB-KW"/>
</dbReference>
<dbReference type="Gene3D" id="1.10.10.60">
    <property type="entry name" value="Homeodomain-like"/>
    <property type="match status" value="1"/>
</dbReference>
<dbReference type="InterPro" id="IPR001005">
    <property type="entry name" value="SANT/Myb"/>
</dbReference>
<accession>A0ABD2RSW5</accession>
<sequence>MELFPAQPDLSLQISPPNNKSSSTTTTWKTTSSNTNNTDRDEMDLFFLRRALESKPDNNNTLFELSLSNPNYKPSHTQLINSSHFQNTNFIHQQNQQLSFLRPIRGIPVYHQNPLPLSLSHHHNNYPIFAHQTFENTTTTTATATTPTLPIHSSGYCISSFNNNSNKTISNSSPTTIPFHHSNHQGGLMRSRFLSRFPKRTMRAPRMRWTSSLHARFVHAVELLGGHERATPKSVLELMDVKDLTLAHVKSHLQMYRTVKTTDRAAVPASSGQSEVFDNGSSGETSEDLMPDMENSRKSDLSDQQGKNSMHLQEIDYHGLWSNSSSRESWQLHGKHGDYPGNIPSLEKTVKNQHIDLEAKCLSYDRLSGEVSSSSITETSPKKPNLEFTLGRPSE</sequence>
<protein>
    <recommendedName>
        <fullName evidence="8">Myb-like domain-containing protein</fullName>
    </recommendedName>
</protein>
<organism evidence="9 10">
    <name type="scientific">Solanum stoloniferum</name>
    <dbReference type="NCBI Taxonomy" id="62892"/>
    <lineage>
        <taxon>Eukaryota</taxon>
        <taxon>Viridiplantae</taxon>
        <taxon>Streptophyta</taxon>
        <taxon>Embryophyta</taxon>
        <taxon>Tracheophyta</taxon>
        <taxon>Spermatophyta</taxon>
        <taxon>Magnoliopsida</taxon>
        <taxon>eudicotyledons</taxon>
        <taxon>Gunneridae</taxon>
        <taxon>Pentapetalae</taxon>
        <taxon>asterids</taxon>
        <taxon>lamiids</taxon>
        <taxon>Solanales</taxon>
        <taxon>Solanaceae</taxon>
        <taxon>Solanoideae</taxon>
        <taxon>Solaneae</taxon>
        <taxon>Solanum</taxon>
    </lineage>
</organism>
<dbReference type="PANTHER" id="PTHR31496:SF46">
    <property type="entry name" value="TRANSCRIPTION FACTOR KAN2 ISOFORM X1-RELATED"/>
    <property type="match status" value="1"/>
</dbReference>
<evidence type="ECO:0000313" key="10">
    <source>
        <dbReference type="Proteomes" id="UP001627284"/>
    </source>
</evidence>
<evidence type="ECO:0000313" key="9">
    <source>
        <dbReference type="EMBL" id="KAL3334969.1"/>
    </source>
</evidence>
<dbReference type="NCBIfam" id="TIGR01557">
    <property type="entry name" value="myb_SHAQKYF"/>
    <property type="match status" value="1"/>
</dbReference>
<evidence type="ECO:0000256" key="5">
    <source>
        <dbReference type="ARBA" id="ARBA00023163"/>
    </source>
</evidence>
<comment type="subcellular location">
    <subcellularLocation>
        <location evidence="1">Nucleus</location>
    </subcellularLocation>
</comment>
<dbReference type="PANTHER" id="PTHR31496">
    <property type="entry name" value="TRANSCRIPTION FACTOR KAN2-RELATED"/>
    <property type="match status" value="1"/>
</dbReference>
<feature type="region of interest" description="Disordered" evidence="7">
    <location>
        <begin position="1"/>
        <end position="36"/>
    </location>
</feature>
<dbReference type="Pfam" id="PF00249">
    <property type="entry name" value="Myb_DNA-binding"/>
    <property type="match status" value="1"/>
</dbReference>
<evidence type="ECO:0000256" key="4">
    <source>
        <dbReference type="ARBA" id="ARBA00023015"/>
    </source>
</evidence>
<comment type="caution">
    <text evidence="9">The sequence shown here is derived from an EMBL/GenBank/DDBJ whole genome shotgun (WGS) entry which is preliminary data.</text>
</comment>
<dbReference type="InterPro" id="IPR044847">
    <property type="entry name" value="KAN_fam"/>
</dbReference>
<keyword evidence="10" id="KW-1185">Reference proteome</keyword>
<feature type="compositionally biased region" description="Polar residues" evidence="7">
    <location>
        <begin position="370"/>
        <end position="379"/>
    </location>
</feature>
<name>A0ABD2RSW5_9SOLN</name>
<feature type="compositionally biased region" description="Low complexity" evidence="7">
    <location>
        <begin position="18"/>
        <end position="36"/>
    </location>
</feature>
<evidence type="ECO:0000256" key="3">
    <source>
        <dbReference type="ARBA" id="ARBA00022782"/>
    </source>
</evidence>
<keyword evidence="6" id="KW-0539">Nucleus</keyword>
<dbReference type="GO" id="GO:0005634">
    <property type="term" value="C:nucleus"/>
    <property type="evidence" value="ECO:0007669"/>
    <property type="project" value="UniProtKB-SubCell"/>
</dbReference>
<reference evidence="9 10" key="1">
    <citation type="submission" date="2024-05" db="EMBL/GenBank/DDBJ databases">
        <title>De novo assembly of an allotetraploid wild potato.</title>
        <authorList>
            <person name="Hosaka A.J."/>
        </authorList>
    </citation>
    <scope>NUCLEOTIDE SEQUENCE [LARGE SCALE GENOMIC DNA]</scope>
    <source>
        <tissue evidence="9">Young leaves</tissue>
    </source>
</reference>
<proteinExistence type="predicted"/>
<dbReference type="InterPro" id="IPR009057">
    <property type="entry name" value="Homeodomain-like_sf"/>
</dbReference>
<feature type="region of interest" description="Disordered" evidence="7">
    <location>
        <begin position="370"/>
        <end position="395"/>
    </location>
</feature>
<keyword evidence="4" id="KW-0805">Transcription regulation</keyword>
<feature type="domain" description="Myb-like" evidence="8">
    <location>
        <begin position="206"/>
        <end position="257"/>
    </location>
</feature>
<dbReference type="EMBL" id="JBJKTR010000018">
    <property type="protein sequence ID" value="KAL3334969.1"/>
    <property type="molecule type" value="Genomic_DNA"/>
</dbReference>
<gene>
    <name evidence="9" type="ORF">AABB24_031279</name>
</gene>
<evidence type="ECO:0000256" key="1">
    <source>
        <dbReference type="ARBA" id="ARBA00004123"/>
    </source>
</evidence>
<dbReference type="Proteomes" id="UP001627284">
    <property type="component" value="Unassembled WGS sequence"/>
</dbReference>
<evidence type="ECO:0000259" key="8">
    <source>
        <dbReference type="Pfam" id="PF00249"/>
    </source>
</evidence>
<dbReference type="GO" id="GO:0010597">
    <property type="term" value="P:green leaf volatile biosynthetic process"/>
    <property type="evidence" value="ECO:0007669"/>
    <property type="project" value="UniProtKB-ARBA"/>
</dbReference>
<dbReference type="FunFam" id="1.10.10.60:FF:000002">
    <property type="entry name" value="Myb family transcription factor"/>
    <property type="match status" value="1"/>
</dbReference>
<feature type="compositionally biased region" description="Polar residues" evidence="7">
    <location>
        <begin position="270"/>
        <end position="284"/>
    </location>
</feature>
<keyword evidence="2" id="KW-0217">Developmental protein</keyword>
<keyword evidence="5" id="KW-0804">Transcription</keyword>
<dbReference type="SUPFAM" id="SSF46689">
    <property type="entry name" value="Homeodomain-like"/>
    <property type="match status" value="1"/>
</dbReference>
<dbReference type="AlphaFoldDB" id="A0ABD2RSW5"/>